<protein>
    <submittedName>
        <fullName evidence="3">Uncharacterized protein</fullName>
    </submittedName>
</protein>
<feature type="compositionally biased region" description="Low complexity" evidence="1">
    <location>
        <begin position="27"/>
        <end position="36"/>
    </location>
</feature>
<dbReference type="EMBL" id="CAJOBA010061091">
    <property type="protein sequence ID" value="CAF4328567.1"/>
    <property type="molecule type" value="Genomic_DNA"/>
</dbReference>
<feature type="region of interest" description="Disordered" evidence="1">
    <location>
        <begin position="27"/>
        <end position="75"/>
    </location>
</feature>
<evidence type="ECO:0000256" key="1">
    <source>
        <dbReference type="SAM" id="MobiDB-lite"/>
    </source>
</evidence>
<dbReference type="EMBL" id="CAJNOK010038768">
    <property type="protein sequence ID" value="CAF1540357.1"/>
    <property type="molecule type" value="Genomic_DNA"/>
</dbReference>
<reference evidence="3" key="1">
    <citation type="submission" date="2021-02" db="EMBL/GenBank/DDBJ databases">
        <authorList>
            <person name="Nowell W R."/>
        </authorList>
    </citation>
    <scope>NUCLEOTIDE SEQUENCE</scope>
</reference>
<evidence type="ECO:0000313" key="2">
    <source>
        <dbReference type="EMBL" id="CAF1540357.1"/>
    </source>
</evidence>
<organism evidence="3 4">
    <name type="scientific">Didymodactylos carnosus</name>
    <dbReference type="NCBI Taxonomy" id="1234261"/>
    <lineage>
        <taxon>Eukaryota</taxon>
        <taxon>Metazoa</taxon>
        <taxon>Spiralia</taxon>
        <taxon>Gnathifera</taxon>
        <taxon>Rotifera</taxon>
        <taxon>Eurotatoria</taxon>
        <taxon>Bdelloidea</taxon>
        <taxon>Philodinida</taxon>
        <taxon>Philodinidae</taxon>
        <taxon>Didymodactylos</taxon>
    </lineage>
</organism>
<comment type="caution">
    <text evidence="3">The sequence shown here is derived from an EMBL/GenBank/DDBJ whole genome shotgun (WGS) entry which is preliminary data.</text>
</comment>
<proteinExistence type="predicted"/>
<evidence type="ECO:0000313" key="4">
    <source>
        <dbReference type="Proteomes" id="UP000682733"/>
    </source>
</evidence>
<accession>A0A8S2U6V7</accession>
<name>A0A8S2U6V7_9BILA</name>
<gene>
    <name evidence="2" type="ORF">OVA965_LOCUS38742</name>
    <name evidence="3" type="ORF">TMI583_LOCUS39955</name>
</gene>
<sequence length="75" mass="7855">MSRLNGEQTINGETNVLLSAEFSIPSRTSSITSQSSALNKRKVSGSALEPSGKNKTNTSKIQATAATKVGQKNTT</sequence>
<evidence type="ECO:0000313" key="3">
    <source>
        <dbReference type="EMBL" id="CAF4328567.1"/>
    </source>
</evidence>
<dbReference type="Proteomes" id="UP000677228">
    <property type="component" value="Unassembled WGS sequence"/>
</dbReference>
<feature type="compositionally biased region" description="Polar residues" evidence="1">
    <location>
        <begin position="53"/>
        <end position="75"/>
    </location>
</feature>
<dbReference type="Proteomes" id="UP000682733">
    <property type="component" value="Unassembled WGS sequence"/>
</dbReference>
<dbReference type="AlphaFoldDB" id="A0A8S2U6V7"/>
<feature type="non-terminal residue" evidence="3">
    <location>
        <position position="1"/>
    </location>
</feature>